<keyword evidence="2" id="KW-1185">Reference proteome</keyword>
<dbReference type="STRING" id="391735.Veis_3299"/>
<proteinExistence type="predicted"/>
<accession>A1WN22</accession>
<name>A1WN22_VEREI</name>
<dbReference type="EMBL" id="CP000542">
    <property type="protein sequence ID" value="ABM59029.1"/>
    <property type="molecule type" value="Genomic_DNA"/>
</dbReference>
<gene>
    <name evidence="1" type="ordered locus">Veis_3299</name>
</gene>
<dbReference type="Proteomes" id="UP000000374">
    <property type="component" value="Chromosome"/>
</dbReference>
<dbReference type="HOGENOM" id="CLU_077081_0_0_4"/>
<sequence length="318" mass="33611">MTMKQTLDIYELLDGAGVDGKEIKAMFAPFAAQGVEVTVTTVANEEDATRTTDFIRILIPGRNGATSGGTAPTIGLIGRCGAMGARPHRIGLVSDADGVLAALVCALKLSHMKAKGDAIEGDALVTTHLSLDASITPREPVDFMGMPVSSALMNLHEVDPAMDAILSFDTSRGNRIIKQRGYAISPTIKEGYILRVSNDLVSVMETVSGRPAVTFPITMQDITPYDNGLYHFNSIMQPCVATSAPVVGVALIAQAIVAGSDSGASQEIDIAAAARFGVEVAKQFTWGRCAFHSATEFAQMRKMYGPMTILQTMGNPGV</sequence>
<dbReference type="GeneID" id="76461746"/>
<dbReference type="Pfam" id="PF06675">
    <property type="entry name" value="DUF1177"/>
    <property type="match status" value="1"/>
</dbReference>
<organism evidence="1 2">
    <name type="scientific">Verminephrobacter eiseniae (strain EF01-2)</name>
    <dbReference type="NCBI Taxonomy" id="391735"/>
    <lineage>
        <taxon>Bacteria</taxon>
        <taxon>Pseudomonadati</taxon>
        <taxon>Pseudomonadota</taxon>
        <taxon>Betaproteobacteria</taxon>
        <taxon>Burkholderiales</taxon>
        <taxon>Comamonadaceae</taxon>
        <taxon>Verminephrobacter</taxon>
    </lineage>
</organism>
<reference evidence="2" key="1">
    <citation type="submission" date="2006-12" db="EMBL/GenBank/DDBJ databases">
        <title>Complete sequence of chromosome 1 of Verminephrobacter eiseniae EF01-2.</title>
        <authorList>
            <person name="Copeland A."/>
            <person name="Lucas S."/>
            <person name="Lapidus A."/>
            <person name="Barry K."/>
            <person name="Detter J.C."/>
            <person name="Glavina del Rio T."/>
            <person name="Dalin E."/>
            <person name="Tice H."/>
            <person name="Pitluck S."/>
            <person name="Chertkov O."/>
            <person name="Brettin T."/>
            <person name="Bruce D."/>
            <person name="Han C."/>
            <person name="Tapia R."/>
            <person name="Gilna P."/>
            <person name="Schmutz J."/>
            <person name="Larimer F."/>
            <person name="Land M."/>
            <person name="Hauser L."/>
            <person name="Kyrpides N."/>
            <person name="Kim E."/>
            <person name="Stahl D."/>
            <person name="Richardson P."/>
        </authorList>
    </citation>
    <scope>NUCLEOTIDE SEQUENCE [LARGE SCALE GENOMIC DNA]</scope>
    <source>
        <strain evidence="2">EF01-2</strain>
    </source>
</reference>
<evidence type="ECO:0000313" key="2">
    <source>
        <dbReference type="Proteomes" id="UP000000374"/>
    </source>
</evidence>
<dbReference type="eggNOG" id="ENOG502Z800">
    <property type="taxonomic scope" value="Bacteria"/>
</dbReference>
<dbReference type="AlphaFoldDB" id="A1WN22"/>
<dbReference type="KEGG" id="vei:Veis_3299"/>
<evidence type="ECO:0008006" key="3">
    <source>
        <dbReference type="Google" id="ProtNLM"/>
    </source>
</evidence>
<evidence type="ECO:0000313" key="1">
    <source>
        <dbReference type="EMBL" id="ABM59029.1"/>
    </source>
</evidence>
<protein>
    <recommendedName>
        <fullName evidence="3">DUF1177 domain-containing protein</fullName>
    </recommendedName>
</protein>
<dbReference type="InterPro" id="IPR009561">
    <property type="entry name" value="DUF1177"/>
</dbReference>
<dbReference type="OrthoDB" id="9782903at2"/>
<dbReference type="RefSeq" id="WP_011811021.1">
    <property type="nucleotide sequence ID" value="NC_008786.1"/>
</dbReference>